<dbReference type="EMBL" id="JACLCP010000004">
    <property type="protein sequence ID" value="MBC2846109.1"/>
    <property type="molecule type" value="Genomic_DNA"/>
</dbReference>
<dbReference type="Gene3D" id="3.40.50.2000">
    <property type="entry name" value="Glycogen Phosphorylase B"/>
    <property type="match status" value="1"/>
</dbReference>
<dbReference type="InterPro" id="IPR001296">
    <property type="entry name" value="Glyco_trans_1"/>
</dbReference>
<evidence type="ECO:0000313" key="3">
    <source>
        <dbReference type="EMBL" id="MBC2846109.1"/>
    </source>
</evidence>
<proteinExistence type="predicted"/>
<comment type="caution">
    <text evidence="3">The sequence shown here is derived from an EMBL/GenBank/DDBJ whole genome shotgun (WGS) entry which is preliminary data.</text>
</comment>
<dbReference type="Proteomes" id="UP000533900">
    <property type="component" value="Unassembled WGS sequence"/>
</dbReference>
<dbReference type="RefSeq" id="WP_185789819.1">
    <property type="nucleotide sequence ID" value="NZ_JACLCP010000004.1"/>
</dbReference>
<accession>A0A842IVF6</accession>
<dbReference type="GO" id="GO:0016757">
    <property type="term" value="F:glycosyltransferase activity"/>
    <property type="evidence" value="ECO:0007669"/>
    <property type="project" value="InterPro"/>
</dbReference>
<dbReference type="SUPFAM" id="SSF53756">
    <property type="entry name" value="UDP-Glycosyltransferase/glycogen phosphorylase"/>
    <property type="match status" value="1"/>
</dbReference>
<dbReference type="GO" id="GO:0009103">
    <property type="term" value="P:lipopolysaccharide biosynthetic process"/>
    <property type="evidence" value="ECO:0007669"/>
    <property type="project" value="TreeGrafter"/>
</dbReference>
<dbReference type="PANTHER" id="PTHR46401">
    <property type="entry name" value="GLYCOSYLTRANSFERASE WBBK-RELATED"/>
    <property type="match status" value="1"/>
</dbReference>
<name>A0A842IVF6_9FLAO</name>
<protein>
    <submittedName>
        <fullName evidence="3">Glycosyltransferase family 4 protein</fullName>
    </submittedName>
</protein>
<evidence type="ECO:0000313" key="4">
    <source>
        <dbReference type="Proteomes" id="UP000533900"/>
    </source>
</evidence>
<dbReference type="PANTHER" id="PTHR46401:SF2">
    <property type="entry name" value="GLYCOSYLTRANSFERASE WBBK-RELATED"/>
    <property type="match status" value="1"/>
</dbReference>
<keyword evidence="1 3" id="KW-0808">Transferase</keyword>
<gene>
    <name evidence="3" type="ORF">H7F21_13460</name>
</gene>
<evidence type="ECO:0000259" key="2">
    <source>
        <dbReference type="Pfam" id="PF00534"/>
    </source>
</evidence>
<dbReference type="Pfam" id="PF00534">
    <property type="entry name" value="Glycos_transf_1"/>
    <property type="match status" value="1"/>
</dbReference>
<reference evidence="3" key="1">
    <citation type="submission" date="2020-08" db="EMBL/GenBank/DDBJ databases">
        <title>Winogradskyella ouciana sp. nov., isolated from the hadal seawater of the Mariana Trench.</title>
        <authorList>
            <person name="He X."/>
        </authorList>
    </citation>
    <scope>NUCLEOTIDE SEQUENCE [LARGE SCALE GENOMIC DNA]</scope>
    <source>
        <strain evidence="3">KCTC 52348</strain>
    </source>
</reference>
<feature type="domain" description="Glycosyl transferase family 1" evidence="2">
    <location>
        <begin position="185"/>
        <end position="329"/>
    </location>
</feature>
<dbReference type="AlphaFoldDB" id="A0A842IVF6"/>
<organism evidence="3 4">
    <name type="scientific">Winogradskyella flava</name>
    <dbReference type="NCBI Taxonomy" id="1884876"/>
    <lineage>
        <taxon>Bacteria</taxon>
        <taxon>Pseudomonadati</taxon>
        <taxon>Bacteroidota</taxon>
        <taxon>Flavobacteriia</taxon>
        <taxon>Flavobacteriales</taxon>
        <taxon>Flavobacteriaceae</taxon>
        <taxon>Winogradskyella</taxon>
    </lineage>
</organism>
<sequence>MSKSAKILISNMALPTTKIGSWTTRMSRFIDDNPLFFNYILSPSNSLSTSIYCKKGSFITWKKPFRNFQLLNKVASDYIKQIKRLSRNYDELTIVVMDDPHLVEAMSLIKNRLKSNVELIFSFHGFNLELDSKIMQSIDKILWLSQKASEHNKLNYDDNFPSSYVVGNAVDSDKFHPLNSDKFIEERSKRGYSQRDEILVWMANDRPKKGLHIFKLVVESLLEEHKNLKIIVIGTSQEINHSNVFCIGKIPNHEVATYLQIGNYYIFTTLYEEGFGLSVVEAYKCGNVVMASNKGAIPEVLNDLNHAYLVDEPENINSWVECFNLARTNSNFGKERISKRETDSIWNYNTWEEKFVDAIN</sequence>
<dbReference type="CDD" id="cd03801">
    <property type="entry name" value="GT4_PimA-like"/>
    <property type="match status" value="1"/>
</dbReference>
<evidence type="ECO:0000256" key="1">
    <source>
        <dbReference type="ARBA" id="ARBA00022679"/>
    </source>
</evidence>
<keyword evidence="4" id="KW-1185">Reference proteome</keyword>